<dbReference type="FunFam" id="1.50.10.10:FF:000020">
    <property type="entry name" value="Endoglucanase"/>
    <property type="match status" value="1"/>
</dbReference>
<dbReference type="Gene3D" id="1.50.10.10">
    <property type="match status" value="2"/>
</dbReference>
<sequence length="871" mass="97950">MKSHFMFPLLLVLLCHFFVCESSCINYGEALWKSILFFEGQRSGFLPKDQRMSWRGDSGLNDGVMGGYYDAGDNVKYNFPMAFSTTMLAWGVVEFGDMMPPEELRNTLVAIRWSTDYLIQCVAHRGRMVVQVGDPGIDHNCWERPEDMDTARTVYTVYEPNAASDVAGEMAAALAASSIAFRPSDPQYAKKLLSTATRVFGYADTYRGAYSDNLDIRPGVCPYYCDFDGYQASISIHDELLWGAAWLQKAWKLRRISRSNYYLDYLKQHGKTFGATDNIYEFGWDNKHAGLNVLVSQFYVEIEVTIFDSGFQEVLAENLYDFESYKVNADSFICTLVPNSTYPHIKYSPGGLIYRPGGCNLQHTTSLTFLMFDGGLMMARVGFGGGLMMVKVAIWWCCINYGEALWKSILFFEGQRSGFLPKDQRMSWRGDSGLNDGVMGGYYDAGDNVKYNFPMAFSTTMLAWGVVEFGDMMPPEELKNALVAIRWSTDYLIQCAHRGRIVVQVGDPVIDHNCWERPEDMDTDRTLYTVYEPNPASDVAGEMAAALAASSIAFRPSDPQYADKLLSKATRVFGYADAYRGSYSDNADIRPGVCPYCGFDGYQASISMHDELLWGAAWLRKAWKLRRNSRSNNYLDYLQQHGKSFGATDNIYEFGWDNKHAGLNVLVSKEVFEENLYAFESYKVNADSFICTLVPNSSYPHIKYSPGGLIYRPGGCNLQHTTSLTFLMLVYAKYLEQSSKSVNCGSVTVGPTYIRQMAKRQVDYILGDNPKGMSYMVGYSNKYPQRIHHRGSANPSIKHHSRPIKCKEGTFYYESPYPNPNLLVGALVGGPGEDDEFADDRSESSKSEPTTYTNAPFVGVLAYFAANPQTI</sequence>
<evidence type="ECO:0000256" key="6">
    <source>
        <dbReference type="ARBA" id="ARBA00023295"/>
    </source>
</evidence>
<dbReference type="STRING" id="35608.A0A2U1N908"/>
<protein>
    <recommendedName>
        <fullName evidence="9">Endoglucanase</fullName>
        <ecNumber evidence="9">3.2.1.4</ecNumber>
    </recommendedName>
</protein>
<feature type="domain" description="Glycoside hydrolase family 9" evidence="10">
    <location>
        <begin position="27"/>
        <end position="371"/>
    </location>
</feature>
<comment type="similarity">
    <text evidence="2 8 9">Belongs to the glycosyl hydrolase 9 (cellulase E) family.</text>
</comment>
<evidence type="ECO:0000256" key="9">
    <source>
        <dbReference type="RuleBase" id="RU361166"/>
    </source>
</evidence>
<dbReference type="EC" id="3.2.1.4" evidence="9"/>
<evidence type="ECO:0000313" key="11">
    <source>
        <dbReference type="EMBL" id="PWA69989.1"/>
    </source>
</evidence>
<keyword evidence="3 8" id="KW-0378">Hydrolase</keyword>
<name>A0A2U1N908_ARTAN</name>
<dbReference type="SUPFAM" id="SSF48208">
    <property type="entry name" value="Six-hairpin glycosidases"/>
    <property type="match status" value="2"/>
</dbReference>
<dbReference type="GO" id="GO:0030245">
    <property type="term" value="P:cellulose catabolic process"/>
    <property type="evidence" value="ECO:0007669"/>
    <property type="project" value="UniProtKB-KW"/>
</dbReference>
<dbReference type="Pfam" id="PF00759">
    <property type="entry name" value="Glyco_hydro_9"/>
    <property type="match status" value="2"/>
</dbReference>
<keyword evidence="6 8" id="KW-0326">Glycosidase</keyword>
<dbReference type="OrthoDB" id="10257085at2759"/>
<accession>A0A2U1N908</accession>
<dbReference type="PANTHER" id="PTHR22298">
    <property type="entry name" value="ENDO-1,4-BETA-GLUCANASE"/>
    <property type="match status" value="1"/>
</dbReference>
<feature type="chain" id="PRO_5018376104" description="Endoglucanase" evidence="9">
    <location>
        <begin position="23"/>
        <end position="871"/>
    </location>
</feature>
<evidence type="ECO:0000256" key="5">
    <source>
        <dbReference type="ARBA" id="ARBA00023277"/>
    </source>
</evidence>
<keyword evidence="7 8" id="KW-0624">Polysaccharide degradation</keyword>
<dbReference type="InterPro" id="IPR018221">
    <property type="entry name" value="Glyco_hydro_9_His_AS"/>
</dbReference>
<evidence type="ECO:0000256" key="2">
    <source>
        <dbReference type="ARBA" id="ARBA00007072"/>
    </source>
</evidence>
<keyword evidence="4 9" id="KW-0136">Cellulose degradation</keyword>
<dbReference type="InterPro" id="IPR001701">
    <property type="entry name" value="Glyco_hydro_9"/>
</dbReference>
<evidence type="ECO:0000256" key="4">
    <source>
        <dbReference type="ARBA" id="ARBA00023001"/>
    </source>
</evidence>
<reference evidence="11 12" key="1">
    <citation type="journal article" date="2018" name="Mol. Plant">
        <title>The genome of Artemisia annua provides insight into the evolution of Asteraceae family and artemisinin biosynthesis.</title>
        <authorList>
            <person name="Shen Q."/>
            <person name="Zhang L."/>
            <person name="Liao Z."/>
            <person name="Wang S."/>
            <person name="Yan T."/>
            <person name="Shi P."/>
            <person name="Liu M."/>
            <person name="Fu X."/>
            <person name="Pan Q."/>
            <person name="Wang Y."/>
            <person name="Lv Z."/>
            <person name="Lu X."/>
            <person name="Zhang F."/>
            <person name="Jiang W."/>
            <person name="Ma Y."/>
            <person name="Chen M."/>
            <person name="Hao X."/>
            <person name="Li L."/>
            <person name="Tang Y."/>
            <person name="Lv G."/>
            <person name="Zhou Y."/>
            <person name="Sun X."/>
            <person name="Brodelius P.E."/>
            <person name="Rose J.K.C."/>
            <person name="Tang K."/>
        </authorList>
    </citation>
    <scope>NUCLEOTIDE SEQUENCE [LARGE SCALE GENOMIC DNA]</scope>
    <source>
        <strain evidence="12">cv. Huhao1</strain>
        <tissue evidence="11">Leaf</tissue>
    </source>
</reference>
<comment type="caution">
    <text evidence="11">The sequence shown here is derived from an EMBL/GenBank/DDBJ whole genome shotgun (WGS) entry which is preliminary data.</text>
</comment>
<evidence type="ECO:0000256" key="1">
    <source>
        <dbReference type="ARBA" id="ARBA00000966"/>
    </source>
</evidence>
<evidence type="ECO:0000256" key="7">
    <source>
        <dbReference type="ARBA" id="ARBA00023326"/>
    </source>
</evidence>
<comment type="catalytic activity">
    <reaction evidence="1 9">
        <text>Endohydrolysis of (1-&gt;4)-beta-D-glucosidic linkages in cellulose, lichenin and cereal beta-D-glucans.</text>
        <dbReference type="EC" id="3.2.1.4"/>
    </reaction>
</comment>
<dbReference type="GO" id="GO:0008810">
    <property type="term" value="F:cellulase activity"/>
    <property type="evidence" value="ECO:0007669"/>
    <property type="project" value="UniProtKB-EC"/>
</dbReference>
<feature type="signal peptide" evidence="9">
    <location>
        <begin position="1"/>
        <end position="22"/>
    </location>
</feature>
<keyword evidence="9" id="KW-0732">Signal</keyword>
<evidence type="ECO:0000259" key="10">
    <source>
        <dbReference type="Pfam" id="PF00759"/>
    </source>
</evidence>
<dbReference type="Proteomes" id="UP000245207">
    <property type="component" value="Unassembled WGS sequence"/>
</dbReference>
<feature type="domain" description="Glycoside hydrolase family 9" evidence="10">
    <location>
        <begin position="401"/>
        <end position="861"/>
    </location>
</feature>
<evidence type="ECO:0000256" key="3">
    <source>
        <dbReference type="ARBA" id="ARBA00022801"/>
    </source>
</evidence>
<dbReference type="InterPro" id="IPR008928">
    <property type="entry name" value="6-hairpin_glycosidase_sf"/>
</dbReference>
<feature type="active site" evidence="8">
    <location>
        <position position="788"/>
    </location>
</feature>
<keyword evidence="5 8" id="KW-0119">Carbohydrate metabolism</keyword>
<dbReference type="AlphaFoldDB" id="A0A2U1N908"/>
<dbReference type="EMBL" id="PKPP01003324">
    <property type="protein sequence ID" value="PWA69989.1"/>
    <property type="molecule type" value="Genomic_DNA"/>
</dbReference>
<dbReference type="InterPro" id="IPR012341">
    <property type="entry name" value="6hp_glycosidase-like_sf"/>
</dbReference>
<dbReference type="PROSITE" id="PS00592">
    <property type="entry name" value="GH9_2"/>
    <property type="match status" value="1"/>
</dbReference>
<gene>
    <name evidence="11" type="ORF">CTI12_AA290490</name>
</gene>
<evidence type="ECO:0000313" key="12">
    <source>
        <dbReference type="Proteomes" id="UP000245207"/>
    </source>
</evidence>
<evidence type="ECO:0000256" key="8">
    <source>
        <dbReference type="PROSITE-ProRule" id="PRU10059"/>
    </source>
</evidence>
<proteinExistence type="inferred from homology"/>
<organism evidence="11 12">
    <name type="scientific">Artemisia annua</name>
    <name type="common">Sweet wormwood</name>
    <dbReference type="NCBI Taxonomy" id="35608"/>
    <lineage>
        <taxon>Eukaryota</taxon>
        <taxon>Viridiplantae</taxon>
        <taxon>Streptophyta</taxon>
        <taxon>Embryophyta</taxon>
        <taxon>Tracheophyta</taxon>
        <taxon>Spermatophyta</taxon>
        <taxon>Magnoliopsida</taxon>
        <taxon>eudicotyledons</taxon>
        <taxon>Gunneridae</taxon>
        <taxon>Pentapetalae</taxon>
        <taxon>asterids</taxon>
        <taxon>campanulids</taxon>
        <taxon>Asterales</taxon>
        <taxon>Asteraceae</taxon>
        <taxon>Asteroideae</taxon>
        <taxon>Anthemideae</taxon>
        <taxon>Artemisiinae</taxon>
        <taxon>Artemisia</taxon>
    </lineage>
</organism>
<keyword evidence="12" id="KW-1185">Reference proteome</keyword>